<feature type="disulfide bond" evidence="5">
    <location>
        <begin position="721"/>
        <end position="782"/>
    </location>
</feature>
<dbReference type="PRINTS" id="PR00258">
    <property type="entry name" value="SPERACTRCPTR"/>
</dbReference>
<feature type="domain" description="SRCR" evidence="6">
    <location>
        <begin position="803"/>
        <end position="903"/>
    </location>
</feature>
<evidence type="ECO:0000259" key="6">
    <source>
        <dbReference type="PROSITE" id="PS50287"/>
    </source>
</evidence>
<feature type="disulfide bond" evidence="5">
    <location>
        <begin position="828"/>
        <end position="892"/>
    </location>
</feature>
<keyword evidence="4" id="KW-0325">Glycoprotein</keyword>
<dbReference type="KEGG" id="lcf:108877461"/>
<feature type="disulfide bond" evidence="5">
    <location>
        <begin position="151"/>
        <end position="212"/>
    </location>
</feature>
<feature type="domain" description="SRCR" evidence="6">
    <location>
        <begin position="923"/>
        <end position="1023"/>
    </location>
</feature>
<dbReference type="Pfam" id="PF00530">
    <property type="entry name" value="SRCR"/>
    <property type="match status" value="8"/>
</dbReference>
<dbReference type="PROSITE" id="PS50287">
    <property type="entry name" value="SRCR_2"/>
    <property type="match status" value="8"/>
</dbReference>
<feature type="disulfide bond" evidence="5">
    <location>
        <begin position="872"/>
        <end position="882"/>
    </location>
</feature>
<feature type="disulfide bond" evidence="5">
    <location>
        <begin position="841"/>
        <end position="902"/>
    </location>
</feature>
<feature type="disulfide bond" evidence="5">
    <location>
        <begin position="392"/>
        <end position="402"/>
    </location>
</feature>
<feature type="disulfide bond" evidence="5">
    <location>
        <begin position="256"/>
        <end position="317"/>
    </location>
</feature>
<feature type="domain" description="SRCR" evidence="6">
    <location>
        <begin position="563"/>
        <end position="663"/>
    </location>
</feature>
<feature type="disulfide bond" evidence="5">
    <location>
        <begin position="512"/>
        <end position="522"/>
    </location>
</feature>
<keyword evidence="3 5" id="KW-1015">Disulfide bond</keyword>
<dbReference type="FunFam" id="3.10.250.10:FF:000006">
    <property type="entry name" value="neurotrypsin isoform X2"/>
    <property type="match status" value="8"/>
</dbReference>
<feature type="disulfide bond" evidence="5">
    <location>
        <begin position="588"/>
        <end position="652"/>
    </location>
</feature>
<dbReference type="GO" id="GO:0016020">
    <property type="term" value="C:membrane"/>
    <property type="evidence" value="ECO:0007669"/>
    <property type="project" value="InterPro"/>
</dbReference>
<evidence type="ECO:0000256" key="3">
    <source>
        <dbReference type="ARBA" id="ARBA00023157"/>
    </source>
</evidence>
<feature type="domain" description="SRCR" evidence="6">
    <location>
        <begin position="323"/>
        <end position="423"/>
    </location>
</feature>
<evidence type="ECO:0000256" key="4">
    <source>
        <dbReference type="ARBA" id="ARBA00023180"/>
    </source>
</evidence>
<feature type="disulfide bond" evidence="5">
    <location>
        <begin position="287"/>
        <end position="297"/>
    </location>
</feature>
<dbReference type="SMART" id="SM00202">
    <property type="entry name" value="SR"/>
    <property type="match status" value="8"/>
</dbReference>
<feature type="domain" description="SRCR" evidence="6">
    <location>
        <begin position="113"/>
        <end position="213"/>
    </location>
</feature>
<feature type="disulfide bond" evidence="5">
    <location>
        <begin position="752"/>
        <end position="762"/>
    </location>
</feature>
<feature type="disulfide bond" evidence="5">
    <location>
        <begin position="601"/>
        <end position="662"/>
    </location>
</feature>
<feature type="disulfide bond" evidence="5">
    <location>
        <begin position="632"/>
        <end position="642"/>
    </location>
</feature>
<feature type="domain" description="SRCR" evidence="6">
    <location>
        <begin position="683"/>
        <end position="783"/>
    </location>
</feature>
<dbReference type="PANTHER" id="PTHR47653">
    <property type="entry name" value="PROTEIN BARK BEETLE"/>
    <property type="match status" value="1"/>
</dbReference>
<name>A0AAJ8BF01_LATCA</name>
<dbReference type="Gene3D" id="3.10.250.10">
    <property type="entry name" value="SRCR-like domain"/>
    <property type="match status" value="8"/>
</dbReference>
<feature type="disulfide bond" evidence="5">
    <location>
        <begin position="243"/>
        <end position="307"/>
    </location>
</feature>
<feature type="disulfide bond" evidence="5">
    <location>
        <begin position="348"/>
        <end position="412"/>
    </location>
</feature>
<evidence type="ECO:0000313" key="8">
    <source>
        <dbReference type="RefSeq" id="XP_050930564.1"/>
    </source>
</evidence>
<feature type="disulfide bond" evidence="5">
    <location>
        <begin position="361"/>
        <end position="422"/>
    </location>
</feature>
<evidence type="ECO:0000256" key="1">
    <source>
        <dbReference type="ARBA" id="ARBA00022729"/>
    </source>
</evidence>
<evidence type="ECO:0000256" key="2">
    <source>
        <dbReference type="ARBA" id="ARBA00022737"/>
    </source>
</evidence>
<reference evidence="8" key="1">
    <citation type="submission" date="2025-08" db="UniProtKB">
        <authorList>
            <consortium name="RefSeq"/>
        </authorList>
    </citation>
    <scope>IDENTIFICATION</scope>
    <source>
        <tissue evidence="8">Brain</tissue>
    </source>
</reference>
<evidence type="ECO:0000313" key="7">
    <source>
        <dbReference type="Proteomes" id="UP000694890"/>
    </source>
</evidence>
<feature type="disulfide bond" evidence="5">
    <location>
        <begin position="182"/>
        <end position="192"/>
    </location>
</feature>
<feature type="disulfide bond" evidence="5">
    <location>
        <begin position="708"/>
        <end position="772"/>
    </location>
</feature>
<feature type="disulfide bond" evidence="5">
    <location>
        <begin position="468"/>
        <end position="532"/>
    </location>
</feature>
<dbReference type="PANTHER" id="PTHR47653:SF1">
    <property type="entry name" value="DELETED IN MALIGNANT BRAIN TUMORS 1 PROTEIN"/>
    <property type="match status" value="1"/>
</dbReference>
<keyword evidence="1" id="KW-0732">Signal</keyword>
<dbReference type="Proteomes" id="UP000694890">
    <property type="component" value="Linkage group LG12"/>
</dbReference>
<feature type="domain" description="SRCR" evidence="6">
    <location>
        <begin position="443"/>
        <end position="543"/>
    </location>
</feature>
<keyword evidence="2" id="KW-0677">Repeat</keyword>
<feature type="disulfide bond" evidence="5">
    <location>
        <begin position="961"/>
        <end position="1022"/>
    </location>
</feature>
<feature type="disulfide bond" evidence="5">
    <location>
        <begin position="992"/>
        <end position="1002"/>
    </location>
</feature>
<dbReference type="GO" id="GO:0045217">
    <property type="term" value="P:cell-cell junction maintenance"/>
    <property type="evidence" value="ECO:0007669"/>
    <property type="project" value="TreeGrafter"/>
</dbReference>
<feature type="disulfide bond" evidence="5">
    <location>
        <begin position="138"/>
        <end position="202"/>
    </location>
</feature>
<organism evidence="7 8">
    <name type="scientific">Lates calcarifer</name>
    <name type="common">Barramundi</name>
    <name type="synonym">Holocentrus calcarifer</name>
    <dbReference type="NCBI Taxonomy" id="8187"/>
    <lineage>
        <taxon>Eukaryota</taxon>
        <taxon>Metazoa</taxon>
        <taxon>Chordata</taxon>
        <taxon>Craniata</taxon>
        <taxon>Vertebrata</taxon>
        <taxon>Euteleostomi</taxon>
        <taxon>Actinopterygii</taxon>
        <taxon>Neopterygii</taxon>
        <taxon>Teleostei</taxon>
        <taxon>Neoteleostei</taxon>
        <taxon>Acanthomorphata</taxon>
        <taxon>Carangaria</taxon>
        <taxon>Carangaria incertae sedis</taxon>
        <taxon>Centropomidae</taxon>
        <taxon>Lates</taxon>
    </lineage>
</organism>
<sequence length="1030" mass="107204">MQSLTCGGRGCRTNSDAGGRGSVAVEASTRSVTLRRRSLLTPLGRVSLCPLLHGACKQPVPGFSVNGSSSVVLQPVPCDSSASSVLSAPSFPVSSANMSLPILSSTGACTNNLRLINSVSNCSGRVEIFHSGQWGTVCDDNWDFSDAQVVCQQLGCGRAMSAKLSAHFGEGSGPIWLDNVQCQGNESSITDCVHQGLGSHNCGHHEDAGVICEGTNSLRLVNSDSNCSGRVEIFHSGQWGTVCDDSWGLNDAQVVCQQLGCGRAVSATQSAHFGEGSGPIWLDNVQCLGNESSITDCVHQGLGSHNCGHHEDAGVICEGTNSLRLVNSDSNCSGRVEIFHSGQWGTVCDDSWGLNDAQVVCQQLGCGRAVSATQSAHFGEGSGPIWLDNVQCLGNESSIIDCVHQGLGSHNCGHHEDAGVICEGANNSVSPTSPGQNPLSSAVRLVNSDSNCSGTVEIFHSGQWGTVCDDRWDFSDAQVVCQQLGCGRAVSAKLSAHFGEGSGPIWLDDVQCLGNESSITDCVHQGLGSHNCGHHEDAGVICEGANNSVSPTSPGQNPLSSAVRLVNSDSNCSGRVEIFHSGQWGTVCDDSWGLSDAQVVCQQLGCGRAVSATQSAHFGEGSGPIWLDNVQCLGNESSITDCVHQGLGSHNCGHHEDAGVICEGANNPVSPTSPGQNPLSSAVRLVNSDSNCSGRVEIFHSGQWGTVCDDRWGLNDAQVVCQQLGCGRAVSATQSAHFGEGSGPIWLDNVQCLGNESSITDCVHQGLGSHNCGHHEDAGVICEGANNSVSPTSPGQNPLSSAVRLVNSDSNCSGRVEIFHSGQWGTVCDDRWGLSDAQVVCQQLDCGRAVSATQSAHFGEGSGPIWLDDVQCLGNESSITDCVHQGLGSHNCGHHEDAGVICEGANNPVSPTSPGQNPLSSAVRLVNSDSNCSGRVEIFQYGHWGTVCDDSWGLSDAQVVCQQLGCGRAVSAKLSAHFGEGSGPIWLDDVQCLGNESSITDCVHQGLGSHNCGHNEDAGVICEGKCIILF</sequence>
<dbReference type="GeneID" id="108877461"/>
<feature type="disulfide bond" evidence="5">
    <location>
        <begin position="481"/>
        <end position="542"/>
    </location>
</feature>
<dbReference type="SUPFAM" id="SSF56487">
    <property type="entry name" value="SRCR-like"/>
    <property type="match status" value="8"/>
</dbReference>
<dbReference type="InterPro" id="IPR053243">
    <property type="entry name" value="SJ_maturation_regulator"/>
</dbReference>
<protein>
    <submittedName>
        <fullName evidence="8">Deleted in malignant brain tumors 1 protein</fullName>
    </submittedName>
</protein>
<dbReference type="InterPro" id="IPR001190">
    <property type="entry name" value="SRCR"/>
</dbReference>
<feature type="disulfide bond" evidence="5">
    <location>
        <begin position="948"/>
        <end position="1012"/>
    </location>
</feature>
<accession>A0AAJ8BF01</accession>
<evidence type="ECO:0000256" key="5">
    <source>
        <dbReference type="PROSITE-ProRule" id="PRU00196"/>
    </source>
</evidence>
<feature type="domain" description="SRCR" evidence="6">
    <location>
        <begin position="218"/>
        <end position="318"/>
    </location>
</feature>
<dbReference type="RefSeq" id="XP_050930564.1">
    <property type="nucleotide sequence ID" value="XM_051074607.1"/>
</dbReference>
<dbReference type="InterPro" id="IPR036772">
    <property type="entry name" value="SRCR-like_dom_sf"/>
</dbReference>
<gene>
    <name evidence="8" type="primary">LOC108877461</name>
</gene>
<proteinExistence type="predicted"/>
<dbReference type="AlphaFoldDB" id="A0AAJ8BF01"/>